<dbReference type="InterPro" id="IPR018202">
    <property type="entry name" value="Ser_caboxypep_ser_AS"/>
</dbReference>
<dbReference type="PROSITE" id="PS00131">
    <property type="entry name" value="CARBOXYPEPT_SER_SER"/>
    <property type="match status" value="1"/>
</dbReference>
<dbReference type="InterPro" id="IPR001563">
    <property type="entry name" value="Peptidase_S10"/>
</dbReference>
<dbReference type="InterPro" id="IPR029058">
    <property type="entry name" value="AB_hydrolase_fold"/>
</dbReference>
<name>A0A0C9SVZ8_PLICR</name>
<evidence type="ECO:0000313" key="7">
    <source>
        <dbReference type="EMBL" id="KII83375.1"/>
    </source>
</evidence>
<evidence type="ECO:0000256" key="2">
    <source>
        <dbReference type="ARBA" id="ARBA00022645"/>
    </source>
</evidence>
<feature type="signal peptide" evidence="6">
    <location>
        <begin position="1"/>
        <end position="23"/>
    </location>
</feature>
<dbReference type="EMBL" id="KN832578">
    <property type="protein sequence ID" value="KII83375.1"/>
    <property type="molecule type" value="Genomic_DNA"/>
</dbReference>
<organism evidence="7 8">
    <name type="scientific">Plicaturopsis crispa FD-325 SS-3</name>
    <dbReference type="NCBI Taxonomy" id="944288"/>
    <lineage>
        <taxon>Eukaryota</taxon>
        <taxon>Fungi</taxon>
        <taxon>Dikarya</taxon>
        <taxon>Basidiomycota</taxon>
        <taxon>Agaricomycotina</taxon>
        <taxon>Agaricomycetes</taxon>
        <taxon>Agaricomycetidae</taxon>
        <taxon>Amylocorticiales</taxon>
        <taxon>Amylocorticiaceae</taxon>
        <taxon>Plicatura</taxon>
        <taxon>Plicaturopsis crispa</taxon>
    </lineage>
</organism>
<keyword evidence="3 6" id="KW-0645">Protease</keyword>
<dbReference type="Gene3D" id="3.40.50.1820">
    <property type="entry name" value="alpha/beta hydrolase"/>
    <property type="match status" value="1"/>
</dbReference>
<dbReference type="SUPFAM" id="SSF53474">
    <property type="entry name" value="alpha/beta-Hydrolases"/>
    <property type="match status" value="1"/>
</dbReference>
<dbReference type="Pfam" id="PF00450">
    <property type="entry name" value="Peptidase_S10"/>
    <property type="match status" value="2"/>
</dbReference>
<sequence length="514" mass="57094">MRVDWALRIVALASLCAAPLSDARKIGKTELRERQHEAAKRFMPAAGPFLEKRASGWAGKNITFTNPKASEFFVDGTTIPEVDFDVGPSWSGLMPISGAANETRQLFFWFFPPGPTGSLDDLIFWTNGGPGCSSLEGLLQENGPFSWSVGTAKPIVNDFGWTNLSSLLFVEQPVGTGFSQGTPNITNEDELAAQVFGSLQQFLEVFSELKDKKFYLTGESYAGTYIPYIANYIFDHNESLALNLTGFWVSDPSLSWDVVQEQIPAVSFVHKYKNVFSFNQTFLAELDSKAASCNYADYFDKHVTYPPTGLLPLPGTSTEADRGCDLWDEIFNAALIVNPAFNIYRVFDTFPILWDVLGFPGSFEQIQLSPLYFDRTDVKKAIHAPLNVTWSECSNEDVFVRGDESLPPAFTVLPTVIEKSQRAVIVHGLADYILIAEGTRIVIQNMTWNGQQGFQTPIANDSFIVDGVGALGNMHQERGLTYFEVDLSGHMVPQYSPKAAFQIMEFLMGFRENP</sequence>
<keyword evidence="2 6" id="KW-0121">Carboxypeptidase</keyword>
<evidence type="ECO:0000256" key="1">
    <source>
        <dbReference type="ARBA" id="ARBA00009431"/>
    </source>
</evidence>
<feature type="chain" id="PRO_5006514538" description="Carboxypeptidase" evidence="6">
    <location>
        <begin position="24"/>
        <end position="514"/>
    </location>
</feature>
<dbReference type="AlphaFoldDB" id="A0A0C9SVZ8"/>
<evidence type="ECO:0000256" key="4">
    <source>
        <dbReference type="ARBA" id="ARBA00022801"/>
    </source>
</evidence>
<keyword evidence="4 6" id="KW-0378">Hydrolase</keyword>
<dbReference type="PANTHER" id="PTHR11802">
    <property type="entry name" value="SERINE PROTEASE FAMILY S10 SERINE CARBOXYPEPTIDASE"/>
    <property type="match status" value="1"/>
</dbReference>
<keyword evidence="5" id="KW-0325">Glycoprotein</keyword>
<reference evidence="7 8" key="1">
    <citation type="submission" date="2014-06" db="EMBL/GenBank/DDBJ databases">
        <title>Evolutionary Origins and Diversification of the Mycorrhizal Mutualists.</title>
        <authorList>
            <consortium name="DOE Joint Genome Institute"/>
            <consortium name="Mycorrhizal Genomics Consortium"/>
            <person name="Kohler A."/>
            <person name="Kuo A."/>
            <person name="Nagy L.G."/>
            <person name="Floudas D."/>
            <person name="Copeland A."/>
            <person name="Barry K.W."/>
            <person name="Cichocki N."/>
            <person name="Veneault-Fourrey C."/>
            <person name="LaButti K."/>
            <person name="Lindquist E.A."/>
            <person name="Lipzen A."/>
            <person name="Lundell T."/>
            <person name="Morin E."/>
            <person name="Murat C."/>
            <person name="Riley R."/>
            <person name="Ohm R."/>
            <person name="Sun H."/>
            <person name="Tunlid A."/>
            <person name="Henrissat B."/>
            <person name="Grigoriev I.V."/>
            <person name="Hibbett D.S."/>
            <person name="Martin F."/>
        </authorList>
    </citation>
    <scope>NUCLEOTIDE SEQUENCE [LARGE SCALE GENOMIC DNA]</scope>
    <source>
        <strain evidence="7 8">FD-325 SS-3</strain>
    </source>
</reference>
<evidence type="ECO:0000256" key="3">
    <source>
        <dbReference type="ARBA" id="ARBA00022670"/>
    </source>
</evidence>
<dbReference type="PRINTS" id="PR00724">
    <property type="entry name" value="CRBOXYPTASEC"/>
</dbReference>
<dbReference type="EC" id="3.4.16.-" evidence="6"/>
<comment type="similarity">
    <text evidence="1 6">Belongs to the peptidase S10 family.</text>
</comment>
<dbReference type="OrthoDB" id="443318at2759"/>
<evidence type="ECO:0000256" key="5">
    <source>
        <dbReference type="ARBA" id="ARBA00023180"/>
    </source>
</evidence>
<dbReference type="HOGENOM" id="CLU_008523_12_3_1"/>
<keyword evidence="8" id="KW-1185">Reference proteome</keyword>
<evidence type="ECO:0000256" key="6">
    <source>
        <dbReference type="RuleBase" id="RU361156"/>
    </source>
</evidence>
<dbReference type="GO" id="GO:0004185">
    <property type="term" value="F:serine-type carboxypeptidase activity"/>
    <property type="evidence" value="ECO:0007669"/>
    <property type="project" value="UniProtKB-UniRule"/>
</dbReference>
<protein>
    <recommendedName>
        <fullName evidence="6">Carboxypeptidase</fullName>
        <ecNumber evidence="6">3.4.16.-</ecNumber>
    </recommendedName>
</protein>
<proteinExistence type="inferred from homology"/>
<gene>
    <name evidence="7" type="ORF">PLICRDRAFT_119436</name>
</gene>
<dbReference type="Proteomes" id="UP000053263">
    <property type="component" value="Unassembled WGS sequence"/>
</dbReference>
<accession>A0A0C9SVZ8</accession>
<dbReference type="PANTHER" id="PTHR11802:SF479">
    <property type="entry name" value="CARBOXYPEPTIDASE"/>
    <property type="match status" value="1"/>
</dbReference>
<evidence type="ECO:0000313" key="8">
    <source>
        <dbReference type="Proteomes" id="UP000053263"/>
    </source>
</evidence>
<keyword evidence="6" id="KW-0732">Signal</keyword>
<dbReference type="GO" id="GO:0006508">
    <property type="term" value="P:proteolysis"/>
    <property type="evidence" value="ECO:0007669"/>
    <property type="project" value="UniProtKB-KW"/>
</dbReference>